<sequence>MDKQQLRKWLFSCGFAVFNLWSANSHASTANNNDKGMERQSGEGGIVQQPRGRCEQKESSESLTSELSRITIRDATWDQLVQRMKVGDLGHPGIAISWADDAMLHACLGVAGAPIPQEANEVASGAALRAWFSGLVVAANANSPVTLARGIRSSEFFHHLSIVDYGAITDELHTDPSMLAWGCALGASGVSAGRLYVVTASGRGRNHAMPLRFVPFMG</sequence>
<reference evidence="3 4" key="1">
    <citation type="submission" date="2018-08" db="EMBL/GenBank/DDBJ databases">
        <title>Genomic investigation of the strawberry pathogen Phytophthora fragariae indicates pathogenicity is determined by transcriptional variation in three key races.</title>
        <authorList>
            <person name="Adams T.M."/>
            <person name="Armitage A.D."/>
            <person name="Sobczyk M.K."/>
            <person name="Bates H.J."/>
            <person name="Dunwell J.M."/>
            <person name="Nellist C.F."/>
            <person name="Harrison R.J."/>
        </authorList>
    </citation>
    <scope>NUCLEOTIDE SEQUENCE [LARGE SCALE GENOMIC DNA]</scope>
    <source>
        <strain evidence="3 4">NOV-27</strain>
    </source>
</reference>
<name>A0A6A3ZL24_9STRA</name>
<evidence type="ECO:0000313" key="3">
    <source>
        <dbReference type="EMBL" id="KAE9235937.1"/>
    </source>
</evidence>
<comment type="caution">
    <text evidence="3">The sequence shown here is derived from an EMBL/GenBank/DDBJ whole genome shotgun (WGS) entry which is preliminary data.</text>
</comment>
<protein>
    <submittedName>
        <fullName evidence="3">Uncharacterized protein</fullName>
    </submittedName>
</protein>
<organism evidence="3 4">
    <name type="scientific">Phytophthora fragariae</name>
    <dbReference type="NCBI Taxonomy" id="53985"/>
    <lineage>
        <taxon>Eukaryota</taxon>
        <taxon>Sar</taxon>
        <taxon>Stramenopiles</taxon>
        <taxon>Oomycota</taxon>
        <taxon>Peronosporomycetes</taxon>
        <taxon>Peronosporales</taxon>
        <taxon>Peronosporaceae</taxon>
        <taxon>Phytophthora</taxon>
    </lineage>
</organism>
<dbReference type="OrthoDB" id="97194at2759"/>
<evidence type="ECO:0000256" key="1">
    <source>
        <dbReference type="SAM" id="MobiDB-lite"/>
    </source>
</evidence>
<proteinExistence type="predicted"/>
<gene>
    <name evidence="3" type="ORF">PF005_g1276</name>
</gene>
<dbReference type="AlphaFoldDB" id="A0A6A3ZL24"/>
<keyword evidence="2" id="KW-0732">Signal</keyword>
<keyword evidence="4" id="KW-1185">Reference proteome</keyword>
<dbReference type="EMBL" id="QXGB01000030">
    <property type="protein sequence ID" value="KAE9235937.1"/>
    <property type="molecule type" value="Genomic_DNA"/>
</dbReference>
<dbReference type="Proteomes" id="UP000433483">
    <property type="component" value="Unassembled WGS sequence"/>
</dbReference>
<accession>A0A6A3ZL24</accession>
<feature type="chain" id="PRO_5025599457" evidence="2">
    <location>
        <begin position="28"/>
        <end position="218"/>
    </location>
</feature>
<evidence type="ECO:0000256" key="2">
    <source>
        <dbReference type="SAM" id="SignalP"/>
    </source>
</evidence>
<feature type="region of interest" description="Disordered" evidence="1">
    <location>
        <begin position="30"/>
        <end position="61"/>
    </location>
</feature>
<feature type="signal peptide" evidence="2">
    <location>
        <begin position="1"/>
        <end position="27"/>
    </location>
</feature>
<evidence type="ECO:0000313" key="4">
    <source>
        <dbReference type="Proteomes" id="UP000433483"/>
    </source>
</evidence>